<organism evidence="2 3">
    <name type="scientific">Solanum tuberosum</name>
    <name type="common">Potato</name>
    <dbReference type="NCBI Taxonomy" id="4113"/>
    <lineage>
        <taxon>Eukaryota</taxon>
        <taxon>Viridiplantae</taxon>
        <taxon>Streptophyta</taxon>
        <taxon>Embryophyta</taxon>
        <taxon>Tracheophyta</taxon>
        <taxon>Spermatophyta</taxon>
        <taxon>Magnoliopsida</taxon>
        <taxon>eudicotyledons</taxon>
        <taxon>Gunneridae</taxon>
        <taxon>Pentapetalae</taxon>
        <taxon>asterids</taxon>
        <taxon>lamiids</taxon>
        <taxon>Solanales</taxon>
        <taxon>Solanaceae</taxon>
        <taxon>Solanoideae</taxon>
        <taxon>Solaneae</taxon>
        <taxon>Solanum</taxon>
    </lineage>
</organism>
<keyword evidence="3" id="KW-1185">Reference proteome</keyword>
<sequence length="603" mass="68217">MKRPDEAGKADNPNYCKYHRLVSHPLEKCFVFKDRVMRLVNEKKIVLDDEKASSNQISIMFGSLDPIQIYISEKHEEESLEQEVDIDGDEGWILVTRRRCNKSSLRKEPSKPPIRGKIVKKLEKQKSIKRPKRAKSTQDNVEASCFNADKAETMKVPPIDNEGTTSESSPKVSPNDDKKTTREISSMMSPSPSETPIEPSSQEAHACDTKITFINNDLLFGETLHNRPLHMAGHVLEKKINRILIDEGSGVNILPIHTLKELSITTGELSESRLLIQGGIERKIVADDNPFTEVETHFADAKFYLKCYVVKGVKSNDVKPIMSNKVISKRIDAAVGKVNVDTKELCPILKEGKIMSSKKKLTSKICYVPKVKKEEDQSPNLQENVLRGLTLPIRRIDAINLSSKLPEKSISQNQVRDVALPTKHTREGFDHNAYKLFVKAGYNPDEPSMLGKLVSENTTRQAREGLGYSQPPPIRISIRRASNNHITFEDDVATPNKKPSVFDRLGESTTRTSVFERLGPLKKNKNLRSYLKVTTPASHLVRKDFKSLIPSRMRRRVELVVSSKEELKAKVHTVVYTKEREEDEESIGSSNHITIQNEYDYSP</sequence>
<accession>A0ABQ7W6J0</accession>
<feature type="region of interest" description="Disordered" evidence="1">
    <location>
        <begin position="580"/>
        <end position="603"/>
    </location>
</feature>
<reference evidence="2 3" key="1">
    <citation type="journal article" date="2021" name="bioRxiv">
        <title>Chromosome-scale and haplotype-resolved genome assembly of a tetraploid potato cultivar.</title>
        <authorList>
            <person name="Sun H."/>
            <person name="Jiao W.-B."/>
            <person name="Krause K."/>
            <person name="Campoy J.A."/>
            <person name="Goel M."/>
            <person name="Folz-Donahue K."/>
            <person name="Kukat C."/>
            <person name="Huettel B."/>
            <person name="Schneeberger K."/>
        </authorList>
    </citation>
    <scope>NUCLEOTIDE SEQUENCE [LARGE SCALE GENOMIC DNA]</scope>
    <source>
        <strain evidence="2">SolTubOtavaFocal</strain>
        <tissue evidence="2">Leaves</tissue>
    </source>
</reference>
<feature type="compositionally biased region" description="Polar residues" evidence="1">
    <location>
        <begin position="587"/>
        <end position="603"/>
    </location>
</feature>
<dbReference type="Proteomes" id="UP000826656">
    <property type="component" value="Unassembled WGS sequence"/>
</dbReference>
<evidence type="ECO:0000313" key="3">
    <source>
        <dbReference type="Proteomes" id="UP000826656"/>
    </source>
</evidence>
<evidence type="ECO:0000256" key="1">
    <source>
        <dbReference type="SAM" id="MobiDB-lite"/>
    </source>
</evidence>
<feature type="region of interest" description="Disordered" evidence="1">
    <location>
        <begin position="103"/>
        <end position="200"/>
    </location>
</feature>
<dbReference type="EMBL" id="JAIVGD010000003">
    <property type="protein sequence ID" value="KAH0775694.1"/>
    <property type="molecule type" value="Genomic_DNA"/>
</dbReference>
<protein>
    <recommendedName>
        <fullName evidence="4">Ty3-gypsy retrotransposon protein</fullName>
    </recommendedName>
</protein>
<feature type="compositionally biased region" description="Low complexity" evidence="1">
    <location>
        <begin position="183"/>
        <end position="200"/>
    </location>
</feature>
<comment type="caution">
    <text evidence="2">The sequence shown here is derived from an EMBL/GenBank/DDBJ whole genome shotgun (WGS) entry which is preliminary data.</text>
</comment>
<gene>
    <name evidence="2" type="ORF">KY290_007105</name>
</gene>
<proteinExistence type="predicted"/>
<feature type="compositionally biased region" description="Polar residues" evidence="1">
    <location>
        <begin position="162"/>
        <end position="172"/>
    </location>
</feature>
<name>A0ABQ7W6J0_SOLTU</name>
<evidence type="ECO:0008006" key="4">
    <source>
        <dbReference type="Google" id="ProtNLM"/>
    </source>
</evidence>
<evidence type="ECO:0000313" key="2">
    <source>
        <dbReference type="EMBL" id="KAH0775694.1"/>
    </source>
</evidence>